<evidence type="ECO:0000259" key="6">
    <source>
        <dbReference type="SMART" id="SM00062"/>
    </source>
</evidence>
<dbReference type="PANTHER" id="PTHR35936:SF17">
    <property type="entry name" value="ARGININE-BINDING EXTRACELLULAR PROTEIN ARTP"/>
    <property type="match status" value="1"/>
</dbReference>
<dbReference type="PANTHER" id="PTHR35936">
    <property type="entry name" value="MEMBRANE-BOUND LYTIC MUREIN TRANSGLYCOSYLASE F"/>
    <property type="match status" value="1"/>
</dbReference>
<evidence type="ECO:0000256" key="3">
    <source>
        <dbReference type="ARBA" id="ARBA00022729"/>
    </source>
</evidence>
<evidence type="ECO:0000256" key="1">
    <source>
        <dbReference type="ARBA" id="ARBA00004196"/>
    </source>
</evidence>
<evidence type="ECO:0000313" key="7">
    <source>
        <dbReference type="EMBL" id="XBO38152.1"/>
    </source>
</evidence>
<dbReference type="SMART" id="SM00062">
    <property type="entry name" value="PBPb"/>
    <property type="match status" value="1"/>
</dbReference>
<comment type="subcellular location">
    <subcellularLocation>
        <location evidence="1">Cell envelope</location>
    </subcellularLocation>
</comment>
<dbReference type="Gene3D" id="3.40.190.10">
    <property type="entry name" value="Periplasmic binding protein-like II"/>
    <property type="match status" value="2"/>
</dbReference>
<accession>A0AAU7JCN5</accession>
<dbReference type="InterPro" id="IPR001638">
    <property type="entry name" value="Solute-binding_3/MltF_N"/>
</dbReference>
<comment type="similarity">
    <text evidence="2 4">Belongs to the bacterial solute-binding protein 3 family.</text>
</comment>
<dbReference type="RefSeq" id="WP_406854990.1">
    <property type="nucleotide sequence ID" value="NZ_CP157484.1"/>
</dbReference>
<dbReference type="SUPFAM" id="SSF53850">
    <property type="entry name" value="Periplasmic binding protein-like II"/>
    <property type="match status" value="1"/>
</dbReference>
<gene>
    <name evidence="7" type="ORF">ABEG18_20930</name>
</gene>
<protein>
    <submittedName>
        <fullName evidence="7">Transporter substrate-binding domain-containing protein</fullName>
    </submittedName>
</protein>
<feature type="domain" description="Solute-binding protein family 3/N-terminal" evidence="6">
    <location>
        <begin position="29"/>
        <end position="276"/>
    </location>
</feature>
<dbReference type="InterPro" id="IPR018313">
    <property type="entry name" value="SBP_3_CS"/>
</dbReference>
<dbReference type="EMBL" id="CP157484">
    <property type="protein sequence ID" value="XBO38152.1"/>
    <property type="molecule type" value="Genomic_DNA"/>
</dbReference>
<reference evidence="7" key="1">
    <citation type="submission" date="2024-05" db="EMBL/GenBank/DDBJ databases">
        <authorList>
            <person name="Kim S."/>
            <person name="Heo J."/>
            <person name="Choi H."/>
            <person name="Choi Y."/>
            <person name="Kwon S.-W."/>
            <person name="Kim Y."/>
        </authorList>
    </citation>
    <scope>NUCLEOTIDE SEQUENCE</scope>
    <source>
        <strain evidence="7">KACC 23698</strain>
    </source>
</reference>
<keyword evidence="3 5" id="KW-0732">Signal</keyword>
<dbReference type="Pfam" id="PF00497">
    <property type="entry name" value="SBP_bac_3"/>
    <property type="match status" value="1"/>
</dbReference>
<proteinExistence type="inferred from homology"/>
<organism evidence="7">
    <name type="scientific">Alsobacter sp. KACC 23698</name>
    <dbReference type="NCBI Taxonomy" id="3149229"/>
    <lineage>
        <taxon>Bacteria</taxon>
        <taxon>Pseudomonadati</taxon>
        <taxon>Pseudomonadota</taxon>
        <taxon>Alphaproteobacteria</taxon>
        <taxon>Hyphomicrobiales</taxon>
        <taxon>Alsobacteraceae</taxon>
        <taxon>Alsobacter</taxon>
    </lineage>
</organism>
<evidence type="ECO:0000256" key="5">
    <source>
        <dbReference type="SAM" id="SignalP"/>
    </source>
</evidence>
<dbReference type="GO" id="GO:0030313">
    <property type="term" value="C:cell envelope"/>
    <property type="evidence" value="ECO:0007669"/>
    <property type="project" value="UniProtKB-SubCell"/>
</dbReference>
<evidence type="ECO:0000256" key="4">
    <source>
        <dbReference type="RuleBase" id="RU003744"/>
    </source>
</evidence>
<feature type="chain" id="PRO_5043649847" evidence="5">
    <location>
        <begin position="25"/>
        <end position="281"/>
    </location>
</feature>
<evidence type="ECO:0000256" key="2">
    <source>
        <dbReference type="ARBA" id="ARBA00010333"/>
    </source>
</evidence>
<dbReference type="AlphaFoldDB" id="A0AAU7JCN5"/>
<dbReference type="PROSITE" id="PS01039">
    <property type="entry name" value="SBP_BACTERIAL_3"/>
    <property type="match status" value="1"/>
</dbReference>
<name>A0AAU7JCN5_9HYPH</name>
<sequence length="281" mass="29977">MTLRTTIAAVLAATLLAGAGPALAKDWSKVRIGIEGAFPPWNATTADGKLVGLDVDLLADLCKRANVQCELIANEWTSIVPSLQAGKFDMVMSIGINEARKKIIDFTVPYASGAAAFTLSKDGSIASLPMDGQRLDLNDKDKAAPVMAEMRKLLKGKTVGVVQSTSHEQLIRANFGDDVTVRTYKTSQDRDLDLKSGRIDIGFDSAVYAATLHDKPGNEDIRIAGPLLKGPPLATEVAMGVRKDDGDLRVLFDKAIQAAAADGTIKTISTKWSKIDLTPTP</sequence>
<feature type="signal peptide" evidence="5">
    <location>
        <begin position="1"/>
        <end position="24"/>
    </location>
</feature>